<dbReference type="GO" id="GO:0000993">
    <property type="term" value="F:RNA polymerase II complex binding"/>
    <property type="evidence" value="ECO:0007669"/>
    <property type="project" value="InterPro"/>
</dbReference>
<protein>
    <recommendedName>
        <fullName evidence="2">PCFS4-like zinc finger domain-containing protein</fullName>
    </recommendedName>
</protein>
<evidence type="ECO:0000313" key="4">
    <source>
        <dbReference type="Proteomes" id="UP000289738"/>
    </source>
</evidence>
<dbReference type="GO" id="GO:0006369">
    <property type="term" value="P:termination of RNA polymerase II transcription"/>
    <property type="evidence" value="ECO:0007669"/>
    <property type="project" value="InterPro"/>
</dbReference>
<dbReference type="Proteomes" id="UP000289738">
    <property type="component" value="Chromosome A05"/>
</dbReference>
<dbReference type="GO" id="GO:0005849">
    <property type="term" value="C:mRNA cleavage factor complex"/>
    <property type="evidence" value="ECO:0007669"/>
    <property type="project" value="TreeGrafter"/>
</dbReference>
<dbReference type="InterPro" id="IPR045154">
    <property type="entry name" value="PCF11-like"/>
</dbReference>
<feature type="domain" description="PCFS4-like zinc finger" evidence="2">
    <location>
        <begin position="47"/>
        <end position="113"/>
    </location>
</feature>
<dbReference type="AlphaFoldDB" id="A0A445D7G3"/>
<feature type="region of interest" description="Disordered" evidence="1">
    <location>
        <begin position="110"/>
        <end position="132"/>
    </location>
</feature>
<dbReference type="GO" id="GO:0003729">
    <property type="term" value="F:mRNA binding"/>
    <property type="evidence" value="ECO:0007669"/>
    <property type="project" value="InterPro"/>
</dbReference>
<comment type="caution">
    <text evidence="3">The sequence shown here is derived from an EMBL/GenBank/DDBJ whole genome shotgun (WGS) entry which is preliminary data.</text>
</comment>
<feature type="region of interest" description="Disordered" evidence="1">
    <location>
        <begin position="31"/>
        <end position="56"/>
    </location>
</feature>
<evidence type="ECO:0000259" key="2">
    <source>
        <dbReference type="Pfam" id="PF23228"/>
    </source>
</evidence>
<gene>
    <name evidence="3" type="ORF">Ahy_A05g025034</name>
</gene>
<accession>A0A445D7G3</accession>
<organism evidence="3 4">
    <name type="scientific">Arachis hypogaea</name>
    <name type="common">Peanut</name>
    <dbReference type="NCBI Taxonomy" id="3818"/>
    <lineage>
        <taxon>Eukaryota</taxon>
        <taxon>Viridiplantae</taxon>
        <taxon>Streptophyta</taxon>
        <taxon>Embryophyta</taxon>
        <taxon>Tracheophyta</taxon>
        <taxon>Spermatophyta</taxon>
        <taxon>Magnoliopsida</taxon>
        <taxon>eudicotyledons</taxon>
        <taxon>Gunneridae</taxon>
        <taxon>Pentapetalae</taxon>
        <taxon>rosids</taxon>
        <taxon>fabids</taxon>
        <taxon>Fabales</taxon>
        <taxon>Fabaceae</taxon>
        <taxon>Papilionoideae</taxon>
        <taxon>50 kb inversion clade</taxon>
        <taxon>dalbergioids sensu lato</taxon>
        <taxon>Dalbergieae</taxon>
        <taxon>Pterocarpus clade</taxon>
        <taxon>Arachis</taxon>
    </lineage>
</organism>
<dbReference type="STRING" id="3818.A0A445D7G3"/>
<reference evidence="3 4" key="1">
    <citation type="submission" date="2019-01" db="EMBL/GenBank/DDBJ databases">
        <title>Sequencing of cultivated peanut Arachis hypogaea provides insights into genome evolution and oil improvement.</title>
        <authorList>
            <person name="Chen X."/>
        </authorList>
    </citation>
    <scope>NUCLEOTIDE SEQUENCE [LARGE SCALE GENOMIC DNA]</scope>
    <source>
        <strain evidence="4">cv. Fuhuasheng</strain>
        <tissue evidence="3">Leaves</tissue>
    </source>
</reference>
<dbReference type="GO" id="GO:0031124">
    <property type="term" value="P:mRNA 3'-end processing"/>
    <property type="evidence" value="ECO:0007669"/>
    <property type="project" value="InterPro"/>
</dbReference>
<proteinExistence type="predicted"/>
<dbReference type="GO" id="GO:0005737">
    <property type="term" value="C:cytoplasm"/>
    <property type="evidence" value="ECO:0007669"/>
    <property type="project" value="TreeGrafter"/>
</dbReference>
<dbReference type="Pfam" id="PF23228">
    <property type="entry name" value="zf_PCFS4"/>
    <property type="match status" value="1"/>
</dbReference>
<dbReference type="EMBL" id="SDMP01000005">
    <property type="protein sequence ID" value="RYR59203.1"/>
    <property type="molecule type" value="Genomic_DNA"/>
</dbReference>
<sequence>MSKSQKQKGFQKWFASESMWLSSVEASEKELIPGSLAPEDTKEMKDEEELGVPAEKDQSRCALCGEGFDEFYSHEMDEWMYRGSTYLKAPMGTTLGTLDRHQLRPIVHSKCRSDSDSTMPSTNRKPTKRVVSEKECGSTKHPFCALLIRTY</sequence>
<dbReference type="PANTHER" id="PTHR15921">
    <property type="entry name" value="PRE-MRNA CLEAVAGE COMPLEX II"/>
    <property type="match status" value="1"/>
</dbReference>
<dbReference type="PANTHER" id="PTHR15921:SF12">
    <property type="entry name" value="POLYADENYLATION AND CLEAVAGE FACTOR HOMOLOG 4"/>
    <property type="match status" value="1"/>
</dbReference>
<name>A0A445D7G3_ARAHY</name>
<dbReference type="InterPro" id="IPR057242">
    <property type="entry name" value="PCFS4-like"/>
</dbReference>
<evidence type="ECO:0000256" key="1">
    <source>
        <dbReference type="SAM" id="MobiDB-lite"/>
    </source>
</evidence>
<evidence type="ECO:0000313" key="3">
    <source>
        <dbReference type="EMBL" id="RYR59203.1"/>
    </source>
</evidence>
<keyword evidence="4" id="KW-1185">Reference proteome</keyword>